<dbReference type="Proteomes" id="UP000317881">
    <property type="component" value="Unassembled WGS sequence"/>
</dbReference>
<proteinExistence type="predicted"/>
<evidence type="ECO:0000313" key="2">
    <source>
        <dbReference type="EMBL" id="GEC05210.1"/>
    </source>
</evidence>
<dbReference type="Pfam" id="PF02625">
    <property type="entry name" value="XdhC_CoxI"/>
    <property type="match status" value="1"/>
</dbReference>
<evidence type="ECO:0000313" key="3">
    <source>
        <dbReference type="Proteomes" id="UP000317881"/>
    </source>
</evidence>
<comment type="caution">
    <text evidence="2">The sequence shown here is derived from an EMBL/GenBank/DDBJ whole genome shotgun (WGS) entry which is preliminary data.</text>
</comment>
<sequence>MLNIADTSHRWCRKARPFALATVVDVHGSAPLPIGTSVAVNEDGNAVGSRRGTGRGRLVLCRSASVTGCSRVGRAKRRVSQWPWCRTRSTGLRLLGVEAGASRSGWRASVRVRSAV</sequence>
<organism evidence="2 3">
    <name type="scientific">Streptomyces spinoverrucosus</name>
    <dbReference type="NCBI Taxonomy" id="284043"/>
    <lineage>
        <taxon>Bacteria</taxon>
        <taxon>Bacillati</taxon>
        <taxon>Actinomycetota</taxon>
        <taxon>Actinomycetes</taxon>
        <taxon>Kitasatosporales</taxon>
        <taxon>Streptomycetaceae</taxon>
        <taxon>Streptomyces</taxon>
    </lineage>
</organism>
<accession>A0A4Y3VHC9</accession>
<dbReference type="EMBL" id="BJND01000019">
    <property type="protein sequence ID" value="GEC05210.1"/>
    <property type="molecule type" value="Genomic_DNA"/>
</dbReference>
<evidence type="ECO:0000259" key="1">
    <source>
        <dbReference type="Pfam" id="PF02625"/>
    </source>
</evidence>
<gene>
    <name evidence="2" type="ORF">SSP24_28650</name>
</gene>
<keyword evidence="3" id="KW-1185">Reference proteome</keyword>
<protein>
    <recommendedName>
        <fullName evidence="1">XdhC- CoxI domain-containing protein</fullName>
    </recommendedName>
</protein>
<feature type="domain" description="XdhC- CoxI" evidence="1">
    <location>
        <begin position="11"/>
        <end position="49"/>
    </location>
</feature>
<name>A0A4Y3VHC9_9ACTN</name>
<dbReference type="AlphaFoldDB" id="A0A4Y3VHC9"/>
<reference evidence="2 3" key="1">
    <citation type="submission" date="2019-06" db="EMBL/GenBank/DDBJ databases">
        <title>Whole genome shotgun sequence of Streptomyces spinoverrucosus NBRC 14228.</title>
        <authorList>
            <person name="Hosoyama A."/>
            <person name="Uohara A."/>
            <person name="Ohji S."/>
            <person name="Ichikawa N."/>
        </authorList>
    </citation>
    <scope>NUCLEOTIDE SEQUENCE [LARGE SCALE GENOMIC DNA]</scope>
    <source>
        <strain evidence="2 3">NBRC 14228</strain>
    </source>
</reference>
<dbReference type="InterPro" id="IPR003777">
    <property type="entry name" value="XdhC_CoxI"/>
</dbReference>